<comment type="caution">
    <text evidence="1">The sequence shown here is derived from an EMBL/GenBank/DDBJ whole genome shotgun (WGS) entry which is preliminary data.</text>
</comment>
<dbReference type="GeneID" id="79869017"/>
<evidence type="ECO:0000313" key="2">
    <source>
        <dbReference type="Proteomes" id="UP000189761"/>
    </source>
</evidence>
<proteinExistence type="predicted"/>
<dbReference type="Proteomes" id="UP000189761">
    <property type="component" value="Unassembled WGS sequence"/>
</dbReference>
<evidence type="ECO:0000313" key="1">
    <source>
        <dbReference type="EMBL" id="OOP70021.1"/>
    </source>
</evidence>
<dbReference type="AlphaFoldDB" id="A0A8E2IHI4"/>
<gene>
    <name evidence="1" type="ORF">BWZ43_01925</name>
</gene>
<organism evidence="1 2">
    <name type="scientific">Heyndrickxia oleronia</name>
    <dbReference type="NCBI Taxonomy" id="38875"/>
    <lineage>
        <taxon>Bacteria</taxon>
        <taxon>Bacillati</taxon>
        <taxon>Bacillota</taxon>
        <taxon>Bacilli</taxon>
        <taxon>Bacillales</taxon>
        <taxon>Bacillaceae</taxon>
        <taxon>Heyndrickxia</taxon>
    </lineage>
</organism>
<name>A0A8E2IHI4_9BACI</name>
<dbReference type="RefSeq" id="WP_058005300.1">
    <property type="nucleotide sequence ID" value="NZ_BOQX01000005.1"/>
</dbReference>
<dbReference type="EMBL" id="MTLA01000020">
    <property type="protein sequence ID" value="OOP70021.1"/>
    <property type="molecule type" value="Genomic_DNA"/>
</dbReference>
<sequence>MEQRNINIFGSGSSGGGHFDKVKIKGDGSITDDIECLQFKVHGNGSLLGNVKAQAFAAYGTVELHQNIKSEIIKVYGSMDVAGDISGVKISIRGTGDVAGNILGEQLDVKGGISVKGNCEVENLQLDGGFEIDGLLNAEKVNIGMKFGDNRVSEIGGETISIKRRSTFLGIGKGEGTLSTELVEGDHIYLEYTTAKVVRGKSVELGPGCNIELVEYKESLKQHKSTEVKENRLL</sequence>
<protein>
    <submittedName>
        <fullName evidence="1">Uncharacterized protein</fullName>
    </submittedName>
</protein>
<reference evidence="1 2" key="1">
    <citation type="submission" date="2017-01" db="EMBL/GenBank/DDBJ databases">
        <title>Draft genome sequence of Bacillus oleronius.</title>
        <authorList>
            <person name="Allam M."/>
        </authorList>
    </citation>
    <scope>NUCLEOTIDE SEQUENCE [LARGE SCALE GENOMIC DNA]</scope>
    <source>
        <strain evidence="1 2">DSM 9356</strain>
    </source>
</reference>
<accession>A0A8E2IHI4</accession>
<keyword evidence="2" id="KW-1185">Reference proteome</keyword>